<comment type="caution">
    <text evidence="5">The sequence shown here is derived from an EMBL/GenBank/DDBJ whole genome shotgun (WGS) entry which is preliminary data.</text>
</comment>
<protein>
    <recommendedName>
        <fullName evidence="4">4Fe-4S ferredoxin-type domain-containing protein</fullName>
    </recommendedName>
</protein>
<dbReference type="EMBL" id="DXBM01000020">
    <property type="protein sequence ID" value="HIZ45818.1"/>
    <property type="molecule type" value="Genomic_DNA"/>
</dbReference>
<accession>A0A9D2JDP6</accession>
<evidence type="ECO:0000256" key="2">
    <source>
        <dbReference type="ARBA" id="ARBA00023004"/>
    </source>
</evidence>
<evidence type="ECO:0000259" key="4">
    <source>
        <dbReference type="PROSITE" id="PS51379"/>
    </source>
</evidence>
<name>A0A9D2JDP6_9ACTN</name>
<dbReference type="InterPro" id="IPR017900">
    <property type="entry name" value="4Fe4S_Fe_S_CS"/>
</dbReference>
<sequence length="91" mass="9591">MIFYFTATGNCLYAARELAAEGEAVRSIPQELRRAGVAARDAAAGDGCNACLACIHACPARAIELPMGEKNPEARFRNEHVSLADLVAANG</sequence>
<dbReference type="PROSITE" id="PS51379">
    <property type="entry name" value="4FE4S_FER_2"/>
    <property type="match status" value="1"/>
</dbReference>
<keyword evidence="3" id="KW-0411">Iron-sulfur</keyword>
<dbReference type="SUPFAM" id="SSF54862">
    <property type="entry name" value="4Fe-4S ferredoxins"/>
    <property type="match status" value="1"/>
</dbReference>
<dbReference type="PROSITE" id="PS00198">
    <property type="entry name" value="4FE4S_FER_1"/>
    <property type="match status" value="1"/>
</dbReference>
<keyword evidence="2" id="KW-0408">Iron</keyword>
<evidence type="ECO:0000256" key="3">
    <source>
        <dbReference type="ARBA" id="ARBA00023014"/>
    </source>
</evidence>
<reference evidence="5" key="2">
    <citation type="submission" date="2021-04" db="EMBL/GenBank/DDBJ databases">
        <authorList>
            <person name="Gilroy R."/>
        </authorList>
    </citation>
    <scope>NUCLEOTIDE SEQUENCE</scope>
    <source>
        <strain evidence="5">ChiHjej12B11-14209</strain>
    </source>
</reference>
<dbReference type="Gene3D" id="3.30.70.3270">
    <property type="match status" value="1"/>
</dbReference>
<gene>
    <name evidence="5" type="ORF">IAA19_02200</name>
</gene>
<evidence type="ECO:0000313" key="5">
    <source>
        <dbReference type="EMBL" id="HIZ45818.1"/>
    </source>
</evidence>
<reference evidence="5" key="1">
    <citation type="journal article" date="2021" name="PeerJ">
        <title>Extensive microbial diversity within the chicken gut microbiome revealed by metagenomics and culture.</title>
        <authorList>
            <person name="Gilroy R."/>
            <person name="Ravi A."/>
            <person name="Getino M."/>
            <person name="Pursley I."/>
            <person name="Horton D.L."/>
            <person name="Alikhan N.F."/>
            <person name="Baker D."/>
            <person name="Gharbi K."/>
            <person name="Hall N."/>
            <person name="Watson M."/>
            <person name="Adriaenssens E.M."/>
            <person name="Foster-Nyarko E."/>
            <person name="Jarju S."/>
            <person name="Secka A."/>
            <person name="Antonio M."/>
            <person name="Oren A."/>
            <person name="Chaudhuri R.R."/>
            <person name="La Ragione R."/>
            <person name="Hildebrand F."/>
            <person name="Pallen M.J."/>
        </authorList>
    </citation>
    <scope>NUCLEOTIDE SEQUENCE</scope>
    <source>
        <strain evidence="5">ChiHjej12B11-14209</strain>
    </source>
</reference>
<dbReference type="InterPro" id="IPR017896">
    <property type="entry name" value="4Fe4S_Fe-S-bd"/>
</dbReference>
<dbReference type="GO" id="GO:0046872">
    <property type="term" value="F:metal ion binding"/>
    <property type="evidence" value="ECO:0007669"/>
    <property type="project" value="UniProtKB-KW"/>
</dbReference>
<organism evidence="5 6">
    <name type="scientific">Candidatus Olsenella pullistercoris</name>
    <dbReference type="NCBI Taxonomy" id="2838712"/>
    <lineage>
        <taxon>Bacteria</taxon>
        <taxon>Bacillati</taxon>
        <taxon>Actinomycetota</taxon>
        <taxon>Coriobacteriia</taxon>
        <taxon>Coriobacteriales</taxon>
        <taxon>Atopobiaceae</taxon>
        <taxon>Olsenella</taxon>
    </lineage>
</organism>
<keyword evidence="1" id="KW-0479">Metal-binding</keyword>
<dbReference type="AlphaFoldDB" id="A0A9D2JDP6"/>
<evidence type="ECO:0000256" key="1">
    <source>
        <dbReference type="ARBA" id="ARBA00022723"/>
    </source>
</evidence>
<dbReference type="GO" id="GO:0051536">
    <property type="term" value="F:iron-sulfur cluster binding"/>
    <property type="evidence" value="ECO:0007669"/>
    <property type="project" value="UniProtKB-KW"/>
</dbReference>
<feature type="domain" description="4Fe-4S ferredoxin-type" evidence="4">
    <location>
        <begin position="36"/>
        <end position="68"/>
    </location>
</feature>
<proteinExistence type="predicted"/>
<dbReference type="Proteomes" id="UP000824062">
    <property type="component" value="Unassembled WGS sequence"/>
</dbReference>
<evidence type="ECO:0000313" key="6">
    <source>
        <dbReference type="Proteomes" id="UP000824062"/>
    </source>
</evidence>